<evidence type="ECO:0000313" key="2">
    <source>
        <dbReference type="EMBL" id="RPB15097.1"/>
    </source>
</evidence>
<accession>A0A3N4KX33</accession>
<sequence>MMSGLTPANIEPRSLSTELSIYHYLIAELREKLRRGIESFLNTPNSPNIRSFIIEWAEEDSVYPMSKLAALRLKRLQYQQEIYEYCKQQAEIQNSQSDVAQLLRQDSGRYNNGAREAERDRLKLAKKYDDLERLIIKIEGRIQEIGDEIDCLSYWSEGFA</sequence>
<proteinExistence type="predicted"/>
<feature type="coiled-coil region" evidence="1">
    <location>
        <begin position="114"/>
        <end position="148"/>
    </location>
</feature>
<dbReference type="EMBL" id="ML119115">
    <property type="protein sequence ID" value="RPB15097.1"/>
    <property type="molecule type" value="Genomic_DNA"/>
</dbReference>
<keyword evidence="1" id="KW-0175">Coiled coil</keyword>
<dbReference type="AlphaFoldDB" id="A0A3N4KX33"/>
<name>A0A3N4KX33_9PEZI</name>
<organism evidence="2 3">
    <name type="scientific">Morchella conica CCBAS932</name>
    <dbReference type="NCBI Taxonomy" id="1392247"/>
    <lineage>
        <taxon>Eukaryota</taxon>
        <taxon>Fungi</taxon>
        <taxon>Dikarya</taxon>
        <taxon>Ascomycota</taxon>
        <taxon>Pezizomycotina</taxon>
        <taxon>Pezizomycetes</taxon>
        <taxon>Pezizales</taxon>
        <taxon>Morchellaceae</taxon>
        <taxon>Morchella</taxon>
    </lineage>
</organism>
<protein>
    <submittedName>
        <fullName evidence="2">Uncharacterized protein</fullName>
    </submittedName>
</protein>
<dbReference type="InParanoid" id="A0A3N4KX33"/>
<dbReference type="Proteomes" id="UP000277580">
    <property type="component" value="Unassembled WGS sequence"/>
</dbReference>
<evidence type="ECO:0000313" key="3">
    <source>
        <dbReference type="Proteomes" id="UP000277580"/>
    </source>
</evidence>
<gene>
    <name evidence="2" type="ORF">P167DRAFT_603733</name>
</gene>
<reference evidence="2 3" key="1">
    <citation type="journal article" date="2018" name="Nat. Ecol. Evol.">
        <title>Pezizomycetes genomes reveal the molecular basis of ectomycorrhizal truffle lifestyle.</title>
        <authorList>
            <person name="Murat C."/>
            <person name="Payen T."/>
            <person name="Noel B."/>
            <person name="Kuo A."/>
            <person name="Morin E."/>
            <person name="Chen J."/>
            <person name="Kohler A."/>
            <person name="Krizsan K."/>
            <person name="Balestrini R."/>
            <person name="Da Silva C."/>
            <person name="Montanini B."/>
            <person name="Hainaut M."/>
            <person name="Levati E."/>
            <person name="Barry K.W."/>
            <person name="Belfiori B."/>
            <person name="Cichocki N."/>
            <person name="Clum A."/>
            <person name="Dockter R.B."/>
            <person name="Fauchery L."/>
            <person name="Guy J."/>
            <person name="Iotti M."/>
            <person name="Le Tacon F."/>
            <person name="Lindquist E.A."/>
            <person name="Lipzen A."/>
            <person name="Malagnac F."/>
            <person name="Mello A."/>
            <person name="Molinier V."/>
            <person name="Miyauchi S."/>
            <person name="Poulain J."/>
            <person name="Riccioni C."/>
            <person name="Rubini A."/>
            <person name="Sitrit Y."/>
            <person name="Splivallo R."/>
            <person name="Traeger S."/>
            <person name="Wang M."/>
            <person name="Zifcakova L."/>
            <person name="Wipf D."/>
            <person name="Zambonelli A."/>
            <person name="Paolocci F."/>
            <person name="Nowrousian M."/>
            <person name="Ottonello S."/>
            <person name="Baldrian P."/>
            <person name="Spatafora J.W."/>
            <person name="Henrissat B."/>
            <person name="Nagy L.G."/>
            <person name="Aury J.M."/>
            <person name="Wincker P."/>
            <person name="Grigoriev I.V."/>
            <person name="Bonfante P."/>
            <person name="Martin F.M."/>
        </authorList>
    </citation>
    <scope>NUCLEOTIDE SEQUENCE [LARGE SCALE GENOMIC DNA]</scope>
    <source>
        <strain evidence="2 3">CCBAS932</strain>
    </source>
</reference>
<evidence type="ECO:0000256" key="1">
    <source>
        <dbReference type="SAM" id="Coils"/>
    </source>
</evidence>
<keyword evidence="3" id="KW-1185">Reference proteome</keyword>